<protein>
    <recommendedName>
        <fullName evidence="5">Optineurin</fullName>
    </recommendedName>
</protein>
<proteinExistence type="predicted"/>
<sequence>MPPKNAPKGQTNEIMASQAKSVAPESFDSADFSLIPEQPPEEGEVNNMAESHYDLGNSFPIQDASMGEIQKRLVELVEDNESMKEALRYNNTLMKQQLSTISDWHTQMTASLSHQKISLEEANARIQVLEEENAMLRHKSISSLTISSESDSEADFDFVQAKKFKEGEVSRHELKKAQITISDLQAALNMQKAQMSSLQEVCQKIEKERNFLKEEVLELNRSMSSCSQCEELKSQLKSLQENLSQLQESEMERVKLQETVKEVDELFVKEQLELEAERLKHKETNSLLQKYQERYNELEKQLHLQCKEHKEKREHQLSEREQEMRQSLEQIDNLTAKLFHLQQVVEERDEKTKQLTKQLDALNREVEVIPILKAQVEVYKVDLANKAESSRKKVESLTREINELQSLVSFYSSDAAYGGAAAASKSKGHHKTSEAKQEELICPICKFQFKDGQAIQNHVNRCLDKAKN</sequence>
<dbReference type="GO" id="GO:0043122">
    <property type="term" value="P:regulation of canonical NF-kappaB signal transduction"/>
    <property type="evidence" value="ECO:0007669"/>
    <property type="project" value="TreeGrafter"/>
</dbReference>
<organism evidence="3 4">
    <name type="scientific">Caerostris darwini</name>
    <dbReference type="NCBI Taxonomy" id="1538125"/>
    <lineage>
        <taxon>Eukaryota</taxon>
        <taxon>Metazoa</taxon>
        <taxon>Ecdysozoa</taxon>
        <taxon>Arthropoda</taxon>
        <taxon>Chelicerata</taxon>
        <taxon>Arachnida</taxon>
        <taxon>Araneae</taxon>
        <taxon>Araneomorphae</taxon>
        <taxon>Entelegynae</taxon>
        <taxon>Araneoidea</taxon>
        <taxon>Araneidae</taxon>
        <taxon>Caerostris</taxon>
    </lineage>
</organism>
<dbReference type="PANTHER" id="PTHR31553:SF1">
    <property type="entry name" value="NF-KAPPA-B ESSENTIAL MODULATOR"/>
    <property type="match status" value="1"/>
</dbReference>
<keyword evidence="4" id="KW-1185">Reference proteome</keyword>
<evidence type="ECO:0008006" key="5">
    <source>
        <dbReference type="Google" id="ProtNLM"/>
    </source>
</evidence>
<reference evidence="3 4" key="1">
    <citation type="submission" date="2021-06" db="EMBL/GenBank/DDBJ databases">
        <title>Caerostris darwini draft genome.</title>
        <authorList>
            <person name="Kono N."/>
            <person name="Arakawa K."/>
        </authorList>
    </citation>
    <scope>NUCLEOTIDE SEQUENCE [LARGE SCALE GENOMIC DNA]</scope>
</reference>
<dbReference type="GO" id="GO:0070530">
    <property type="term" value="F:K63-linked polyubiquitin modification-dependent protein binding"/>
    <property type="evidence" value="ECO:0007669"/>
    <property type="project" value="TreeGrafter"/>
</dbReference>
<dbReference type="Proteomes" id="UP001054837">
    <property type="component" value="Unassembled WGS sequence"/>
</dbReference>
<dbReference type="Gene3D" id="1.20.5.990">
    <property type="entry name" value="Nemo cc2-lz domain - 1d5 darpin complex"/>
    <property type="match status" value="1"/>
</dbReference>
<feature type="coiled-coil region" evidence="1">
    <location>
        <begin position="112"/>
        <end position="139"/>
    </location>
</feature>
<evidence type="ECO:0000256" key="2">
    <source>
        <dbReference type="SAM" id="MobiDB-lite"/>
    </source>
</evidence>
<dbReference type="GO" id="GO:0005737">
    <property type="term" value="C:cytoplasm"/>
    <property type="evidence" value="ECO:0007669"/>
    <property type="project" value="TreeGrafter"/>
</dbReference>
<evidence type="ECO:0000313" key="3">
    <source>
        <dbReference type="EMBL" id="GIY19197.1"/>
    </source>
</evidence>
<comment type="caution">
    <text evidence="3">The sequence shown here is derived from an EMBL/GenBank/DDBJ whole genome shotgun (WGS) entry which is preliminary data.</text>
</comment>
<accession>A0AAV4RGF8</accession>
<evidence type="ECO:0000256" key="1">
    <source>
        <dbReference type="SAM" id="Coils"/>
    </source>
</evidence>
<dbReference type="GO" id="GO:0005634">
    <property type="term" value="C:nucleus"/>
    <property type="evidence" value="ECO:0007669"/>
    <property type="project" value="TreeGrafter"/>
</dbReference>
<name>A0AAV4RGF8_9ARAC</name>
<feature type="compositionally biased region" description="Polar residues" evidence="2">
    <location>
        <begin position="8"/>
        <end position="20"/>
    </location>
</feature>
<gene>
    <name evidence="3" type="primary">AVEN_188720_1</name>
    <name evidence="3" type="ORF">CDAR_14151</name>
</gene>
<evidence type="ECO:0000313" key="4">
    <source>
        <dbReference type="Proteomes" id="UP001054837"/>
    </source>
</evidence>
<feature type="coiled-coil region" evidence="1">
    <location>
        <begin position="174"/>
        <end position="414"/>
    </location>
</feature>
<keyword evidence="1" id="KW-0175">Coiled coil</keyword>
<dbReference type="AlphaFoldDB" id="A0AAV4RGF8"/>
<dbReference type="PANTHER" id="PTHR31553">
    <property type="entry name" value="NF-KAPPA-B ESSENTIAL MODULATOR"/>
    <property type="match status" value="1"/>
</dbReference>
<dbReference type="Gene3D" id="1.20.5.390">
    <property type="entry name" value="L1 transposable element, trimerization domain"/>
    <property type="match status" value="1"/>
</dbReference>
<dbReference type="InterPro" id="IPR051301">
    <property type="entry name" value="Optineurin/NFkB_EssMod"/>
</dbReference>
<feature type="region of interest" description="Disordered" evidence="2">
    <location>
        <begin position="1"/>
        <end position="28"/>
    </location>
</feature>
<dbReference type="EMBL" id="BPLQ01006023">
    <property type="protein sequence ID" value="GIY19197.1"/>
    <property type="molecule type" value="Genomic_DNA"/>
</dbReference>